<reference evidence="1 2" key="1">
    <citation type="journal article" date="2020" name="Cell">
        <title>Large-Scale Comparative Analyses of Tick Genomes Elucidate Their Genetic Diversity and Vector Capacities.</title>
        <authorList>
            <consortium name="Tick Genome and Microbiome Consortium (TIGMIC)"/>
            <person name="Jia N."/>
            <person name="Wang J."/>
            <person name="Shi W."/>
            <person name="Du L."/>
            <person name="Sun Y."/>
            <person name="Zhan W."/>
            <person name="Jiang J.F."/>
            <person name="Wang Q."/>
            <person name="Zhang B."/>
            <person name="Ji P."/>
            <person name="Bell-Sakyi L."/>
            <person name="Cui X.M."/>
            <person name="Yuan T.T."/>
            <person name="Jiang B.G."/>
            <person name="Yang W.F."/>
            <person name="Lam T.T."/>
            <person name="Chang Q.C."/>
            <person name="Ding S.J."/>
            <person name="Wang X.J."/>
            <person name="Zhu J.G."/>
            <person name="Ruan X.D."/>
            <person name="Zhao L."/>
            <person name="Wei J.T."/>
            <person name="Ye R.Z."/>
            <person name="Que T.C."/>
            <person name="Du C.H."/>
            <person name="Zhou Y.H."/>
            <person name="Cheng J.X."/>
            <person name="Dai P.F."/>
            <person name="Guo W.B."/>
            <person name="Han X.H."/>
            <person name="Huang E.J."/>
            <person name="Li L.F."/>
            <person name="Wei W."/>
            <person name="Gao Y.C."/>
            <person name="Liu J.Z."/>
            <person name="Shao H.Z."/>
            <person name="Wang X."/>
            <person name="Wang C.C."/>
            <person name="Yang T.C."/>
            <person name="Huo Q.B."/>
            <person name="Li W."/>
            <person name="Chen H.Y."/>
            <person name="Chen S.E."/>
            <person name="Zhou L.G."/>
            <person name="Ni X.B."/>
            <person name="Tian J.H."/>
            <person name="Sheng Y."/>
            <person name="Liu T."/>
            <person name="Pan Y.S."/>
            <person name="Xia L.Y."/>
            <person name="Li J."/>
            <person name="Zhao F."/>
            <person name="Cao W.C."/>
        </authorList>
    </citation>
    <scope>NUCLEOTIDE SEQUENCE [LARGE SCALE GENOMIC DNA]</scope>
    <source>
        <strain evidence="1">HaeL-2018</strain>
    </source>
</reference>
<accession>A0A9J6GWN1</accession>
<dbReference type="Proteomes" id="UP000821853">
    <property type="component" value="Unassembled WGS sequence"/>
</dbReference>
<gene>
    <name evidence="1" type="ORF">HPB48_017579</name>
</gene>
<proteinExistence type="predicted"/>
<dbReference type="VEuPathDB" id="VectorBase:HLOH_051249"/>
<keyword evidence="2" id="KW-1185">Reference proteome</keyword>
<evidence type="ECO:0000313" key="2">
    <source>
        <dbReference type="Proteomes" id="UP000821853"/>
    </source>
</evidence>
<sequence>MHELETAGVELNGEIVKESLLYLCGDNLSSHQIGGFHEHFSSGPIFRFCMATKDKIDAKWKEHECILRTKDAHARHVELIKTEKNLSNCYGVTGQSCRIAIQSLDASQGLPAGIRHALFEGVIFFVMKHVIKRLIDSDVFTLEELNKMLISFQLKVLTRKLGYLLSNAKFSLGARSQRAQLRKSFAFFATFPSSLVTIFLGTTQPMESTLHCDFALTLFLNLRFPKGLQHK</sequence>
<comment type="caution">
    <text evidence="1">The sequence shown here is derived from an EMBL/GenBank/DDBJ whole genome shotgun (WGS) entry which is preliminary data.</text>
</comment>
<name>A0A9J6GWN1_HAELO</name>
<evidence type="ECO:0000313" key="1">
    <source>
        <dbReference type="EMBL" id="KAH9378767.1"/>
    </source>
</evidence>
<dbReference type="OrthoDB" id="10056610at2759"/>
<dbReference type="AlphaFoldDB" id="A0A9J6GWN1"/>
<dbReference type="EMBL" id="JABSTR010000009">
    <property type="protein sequence ID" value="KAH9378767.1"/>
    <property type="molecule type" value="Genomic_DNA"/>
</dbReference>
<protein>
    <submittedName>
        <fullName evidence="1">Uncharacterized protein</fullName>
    </submittedName>
</protein>
<organism evidence="1 2">
    <name type="scientific">Haemaphysalis longicornis</name>
    <name type="common">Bush tick</name>
    <dbReference type="NCBI Taxonomy" id="44386"/>
    <lineage>
        <taxon>Eukaryota</taxon>
        <taxon>Metazoa</taxon>
        <taxon>Ecdysozoa</taxon>
        <taxon>Arthropoda</taxon>
        <taxon>Chelicerata</taxon>
        <taxon>Arachnida</taxon>
        <taxon>Acari</taxon>
        <taxon>Parasitiformes</taxon>
        <taxon>Ixodida</taxon>
        <taxon>Ixodoidea</taxon>
        <taxon>Ixodidae</taxon>
        <taxon>Haemaphysalinae</taxon>
        <taxon>Haemaphysalis</taxon>
    </lineage>
</organism>